<dbReference type="PANTHER" id="PTHR33620">
    <property type="entry name" value="UREASE ACCESSORY PROTEIN F"/>
    <property type="match status" value="1"/>
</dbReference>
<accession>A0A382JLI2</accession>
<dbReference type="InterPro" id="IPR002639">
    <property type="entry name" value="UreF"/>
</dbReference>
<dbReference type="PIRSF" id="PIRSF009467">
    <property type="entry name" value="Ureas_acces_UreF"/>
    <property type="match status" value="1"/>
</dbReference>
<keyword evidence="2" id="KW-0143">Chaperone</keyword>
<dbReference type="AlphaFoldDB" id="A0A382JLI2"/>
<dbReference type="EMBL" id="UINC01074638">
    <property type="protein sequence ID" value="SVC12033.1"/>
    <property type="molecule type" value="Genomic_DNA"/>
</dbReference>
<name>A0A382JLI2_9ZZZZ</name>
<sequence length="220" mass="23981">MITDHHQLLRLQSWLSPSFPIGAFSYSHGLEYAVEAGLVHDRVTLIDWLDADLRHGSGRNEAIILAVALNAEGDEFQEIAELAGASFATRELALESLSQGEAFLRMVQKAWPHEKLICLPESPALAISLAIACKAHGIDAEASLHLHLQAWLANLINAAVRLVPIGQTDGQLAQAELEEVVMEVAAMAKNATIEDLGSAAVVVDWASMQHETQYTRLFRS</sequence>
<evidence type="ECO:0000313" key="3">
    <source>
        <dbReference type="EMBL" id="SVC12033.1"/>
    </source>
</evidence>
<evidence type="ECO:0008006" key="4">
    <source>
        <dbReference type="Google" id="ProtNLM"/>
    </source>
</evidence>
<dbReference type="PANTHER" id="PTHR33620:SF1">
    <property type="entry name" value="UREASE ACCESSORY PROTEIN F"/>
    <property type="match status" value="1"/>
</dbReference>
<reference evidence="3" key="1">
    <citation type="submission" date="2018-05" db="EMBL/GenBank/DDBJ databases">
        <authorList>
            <person name="Lanie J.A."/>
            <person name="Ng W.-L."/>
            <person name="Kazmierczak K.M."/>
            <person name="Andrzejewski T.M."/>
            <person name="Davidsen T.M."/>
            <person name="Wayne K.J."/>
            <person name="Tettelin H."/>
            <person name="Glass J.I."/>
            <person name="Rusch D."/>
            <person name="Podicherti R."/>
            <person name="Tsui H.-C.T."/>
            <person name="Winkler M.E."/>
        </authorList>
    </citation>
    <scope>NUCLEOTIDE SEQUENCE</scope>
</reference>
<protein>
    <recommendedName>
        <fullName evidence="4">Urease accessory protein UreF</fullName>
    </recommendedName>
</protein>
<keyword evidence="1" id="KW-0996">Nickel insertion</keyword>
<organism evidence="3">
    <name type="scientific">marine metagenome</name>
    <dbReference type="NCBI Taxonomy" id="408172"/>
    <lineage>
        <taxon>unclassified sequences</taxon>
        <taxon>metagenomes</taxon>
        <taxon>ecological metagenomes</taxon>
    </lineage>
</organism>
<evidence type="ECO:0000256" key="1">
    <source>
        <dbReference type="ARBA" id="ARBA00022988"/>
    </source>
</evidence>
<dbReference type="InterPro" id="IPR038277">
    <property type="entry name" value="UreF_sf"/>
</dbReference>
<dbReference type="Pfam" id="PF01730">
    <property type="entry name" value="UreF"/>
    <property type="match status" value="1"/>
</dbReference>
<proteinExistence type="inferred from homology"/>
<dbReference type="GO" id="GO:0016151">
    <property type="term" value="F:nickel cation binding"/>
    <property type="evidence" value="ECO:0007669"/>
    <property type="project" value="InterPro"/>
</dbReference>
<dbReference type="Gene3D" id="1.10.4190.10">
    <property type="entry name" value="Urease accessory protein UreF"/>
    <property type="match status" value="1"/>
</dbReference>
<dbReference type="HAMAP" id="MF_01385">
    <property type="entry name" value="UreF"/>
    <property type="match status" value="1"/>
</dbReference>
<gene>
    <name evidence="3" type="ORF">METZ01_LOCUS264887</name>
</gene>
<evidence type="ECO:0000256" key="2">
    <source>
        <dbReference type="ARBA" id="ARBA00023186"/>
    </source>
</evidence>